<dbReference type="SUPFAM" id="SSF51658">
    <property type="entry name" value="Xylose isomerase-like"/>
    <property type="match status" value="1"/>
</dbReference>
<evidence type="ECO:0000313" key="1">
    <source>
        <dbReference type="EMBL" id="BDZ46121.1"/>
    </source>
</evidence>
<accession>A0ABN6XMH9</accession>
<reference evidence="2" key="1">
    <citation type="journal article" date="2019" name="Int. J. Syst. Evol. Microbiol.">
        <title>The Global Catalogue of Microorganisms (GCM) 10K type strain sequencing project: providing services to taxonomists for standard genome sequencing and annotation.</title>
        <authorList>
            <consortium name="The Broad Institute Genomics Platform"/>
            <consortium name="The Broad Institute Genome Sequencing Center for Infectious Disease"/>
            <person name="Wu L."/>
            <person name="Ma J."/>
        </authorList>
    </citation>
    <scope>NUCLEOTIDE SEQUENCE [LARGE SCALE GENOMIC DNA]</scope>
    <source>
        <strain evidence="2">NBRC 108725</strain>
    </source>
</reference>
<dbReference type="InterPro" id="IPR036237">
    <property type="entry name" value="Xyl_isomerase-like_sf"/>
</dbReference>
<dbReference type="RefSeq" id="WP_286276220.1">
    <property type="nucleotide sequence ID" value="NZ_AP027731.1"/>
</dbReference>
<organism evidence="1 2">
    <name type="scientific">Naasia aerilata</name>
    <dbReference type="NCBI Taxonomy" id="1162966"/>
    <lineage>
        <taxon>Bacteria</taxon>
        <taxon>Bacillati</taxon>
        <taxon>Actinomycetota</taxon>
        <taxon>Actinomycetes</taxon>
        <taxon>Micrococcales</taxon>
        <taxon>Microbacteriaceae</taxon>
        <taxon>Naasia</taxon>
    </lineage>
</organism>
<protein>
    <recommendedName>
        <fullName evidence="3">Xylose isomerase-like TIM barrel domain-containing protein</fullName>
    </recommendedName>
</protein>
<keyword evidence="2" id="KW-1185">Reference proteome</keyword>
<evidence type="ECO:0008006" key="3">
    <source>
        <dbReference type="Google" id="ProtNLM"/>
    </source>
</evidence>
<dbReference type="Gene3D" id="3.20.20.150">
    <property type="entry name" value="Divalent-metal-dependent TIM barrel enzymes"/>
    <property type="match status" value="1"/>
</dbReference>
<evidence type="ECO:0000313" key="2">
    <source>
        <dbReference type="Proteomes" id="UP001321498"/>
    </source>
</evidence>
<gene>
    <name evidence="1" type="ORF">GCM10025866_20300</name>
</gene>
<dbReference type="EMBL" id="AP027731">
    <property type="protein sequence ID" value="BDZ46121.1"/>
    <property type="molecule type" value="Genomic_DNA"/>
</dbReference>
<dbReference type="Proteomes" id="UP001321498">
    <property type="component" value="Chromosome"/>
</dbReference>
<sequence>MTDTTTLGTPIQGTTLYSFTRFWHSRQMTFPELVREVAKRGLGPGLEVVGFQSIKGFPNVSAEFERSFKELVDTSGLLPVALGANADAGIRRDRLMTNDELVDYMSAQIAVAQRLGFPIVRVQYSLTPDDMERLLPWRRSTTSLSAWRSTRITRPGTLTCRRCWSDTRSSAPPGWGSFPTGAPQ</sequence>
<proteinExistence type="predicted"/>
<name>A0ABN6XMH9_9MICO</name>